<dbReference type="Proteomes" id="UP001524642">
    <property type="component" value="Unassembled WGS sequence"/>
</dbReference>
<evidence type="ECO:0008006" key="3">
    <source>
        <dbReference type="Google" id="ProtNLM"/>
    </source>
</evidence>
<gene>
    <name evidence="1" type="ORF">NRP21_02335</name>
</gene>
<dbReference type="RefSeq" id="WP_257714545.1">
    <property type="nucleotide sequence ID" value="NZ_JANJOU010000001.1"/>
</dbReference>
<evidence type="ECO:0000313" key="2">
    <source>
        <dbReference type="Proteomes" id="UP001524642"/>
    </source>
</evidence>
<proteinExistence type="predicted"/>
<evidence type="ECO:0000313" key="1">
    <source>
        <dbReference type="EMBL" id="MCR0980882.1"/>
    </source>
</evidence>
<comment type="caution">
    <text evidence="1">The sequence shown here is derived from an EMBL/GenBank/DDBJ whole genome shotgun (WGS) entry which is preliminary data.</text>
</comment>
<sequence length="324" mass="32912">MSALPAHPRPFPLGRREAGLALLGLAGLPGAARAQVAESTTILVPGPEDGGCARWAARAAAALARGLHRPGPLRLSFVGGPDGVTAANRFATLDGAEGPRLLVLPGWTCHARLTGTTRARFEPGAWLPLMASWQGAVLAGRGPRPGRGGTPLRVAIPAPEAPEAAALAALDLLGVPAAPVTGAAEAAFAAGDADALIVIGADPVARAASLGAVPWYLLSTGEGEATEIPPLPGRSPETRAVLAAAAGLQMRAALVMPPLTPADAVAAWRRAAVRWQEEERAQPTEGQPLTGTAAGAAFALLAPAADATLAYRSWLERRLGWRAG</sequence>
<accession>A0ABT1X128</accession>
<protein>
    <recommendedName>
        <fullName evidence="3">Tripartite tricarboxylate transporter substrate binding protein</fullName>
    </recommendedName>
</protein>
<keyword evidence="2" id="KW-1185">Reference proteome</keyword>
<dbReference type="EMBL" id="JANJOU010000001">
    <property type="protein sequence ID" value="MCR0980882.1"/>
    <property type="molecule type" value="Genomic_DNA"/>
</dbReference>
<reference evidence="1 2" key="1">
    <citation type="submission" date="2022-06" db="EMBL/GenBank/DDBJ databases">
        <title>Roseomonas CN29.</title>
        <authorList>
            <person name="Cheng Y."/>
            <person name="He X."/>
        </authorList>
    </citation>
    <scope>NUCLEOTIDE SEQUENCE [LARGE SCALE GENOMIC DNA]</scope>
    <source>
        <strain evidence="1 2">CN29</strain>
    </source>
</reference>
<organism evidence="1 2">
    <name type="scientific">Roseomonas populi</name>
    <dbReference type="NCBI Taxonomy" id="3121582"/>
    <lineage>
        <taxon>Bacteria</taxon>
        <taxon>Pseudomonadati</taxon>
        <taxon>Pseudomonadota</taxon>
        <taxon>Alphaproteobacteria</taxon>
        <taxon>Acetobacterales</taxon>
        <taxon>Roseomonadaceae</taxon>
        <taxon>Roseomonas</taxon>
    </lineage>
</organism>
<name>A0ABT1X128_9PROT</name>